<reference evidence="1 2" key="1">
    <citation type="submission" date="2022-06" db="EMBL/GenBank/DDBJ databases">
        <title>New Species of the Genus Actinoplanes, ActinopZanes ferrugineus.</title>
        <authorList>
            <person name="Ding P."/>
        </authorList>
    </citation>
    <scope>NUCLEOTIDE SEQUENCE [LARGE SCALE GENOMIC DNA]</scope>
    <source>
        <strain evidence="1 2">TRM88003</strain>
    </source>
</reference>
<gene>
    <name evidence="1" type="ORF">M1L60_05595</name>
</gene>
<evidence type="ECO:0000313" key="2">
    <source>
        <dbReference type="Proteomes" id="UP001523369"/>
    </source>
</evidence>
<evidence type="ECO:0008006" key="3">
    <source>
        <dbReference type="Google" id="ProtNLM"/>
    </source>
</evidence>
<protein>
    <recommendedName>
        <fullName evidence="3">SMI1/KNR4 family protein</fullName>
    </recommendedName>
</protein>
<proteinExistence type="predicted"/>
<dbReference type="Proteomes" id="UP001523369">
    <property type="component" value="Unassembled WGS sequence"/>
</dbReference>
<evidence type="ECO:0000313" key="1">
    <source>
        <dbReference type="EMBL" id="MCO8270064.1"/>
    </source>
</evidence>
<dbReference type="EMBL" id="JAMYJR010000003">
    <property type="protein sequence ID" value="MCO8270064.1"/>
    <property type="molecule type" value="Genomic_DNA"/>
</dbReference>
<sequence length="201" mass="22083">MAAGVSLRPRAGTYGHYEYGDLPALPFELRGDFAWLDRQRPHEKWPILGNADASLPALIAACSHASLALPPPFVQFLGSADRQRRVRSSTACFVDLDVTPVPAPTGRGHLIRFLADQQGCVYWYLYLAAEGGDHAVVSSAGFYGTDDEDEDDVTIDFNAESFEAFMCRFWLENEIWFAATGGTPMPEGGDEYIARYHAASA</sequence>
<name>A0ABT1DGW7_9ACTN</name>
<organism evidence="1 2">
    <name type="scientific">Paractinoplanes aksuensis</name>
    <dbReference type="NCBI Taxonomy" id="2939490"/>
    <lineage>
        <taxon>Bacteria</taxon>
        <taxon>Bacillati</taxon>
        <taxon>Actinomycetota</taxon>
        <taxon>Actinomycetes</taxon>
        <taxon>Micromonosporales</taxon>
        <taxon>Micromonosporaceae</taxon>
        <taxon>Paractinoplanes</taxon>
    </lineage>
</organism>
<accession>A0ABT1DGW7</accession>
<dbReference type="RefSeq" id="WP_253236196.1">
    <property type="nucleotide sequence ID" value="NZ_JAMYJR010000003.1"/>
</dbReference>
<keyword evidence="2" id="KW-1185">Reference proteome</keyword>
<comment type="caution">
    <text evidence="1">The sequence shown here is derived from an EMBL/GenBank/DDBJ whole genome shotgun (WGS) entry which is preliminary data.</text>
</comment>